<keyword evidence="4" id="KW-0496">Mitochondrion</keyword>
<accession>A0AAD8GTR2</accession>
<evidence type="ECO:0000259" key="10">
    <source>
        <dbReference type="Pfam" id="PF10502"/>
    </source>
</evidence>
<evidence type="ECO:0000256" key="8">
    <source>
        <dbReference type="ARBA" id="ARBA00064368"/>
    </source>
</evidence>
<evidence type="ECO:0000256" key="3">
    <source>
        <dbReference type="ARBA" id="ARBA00022801"/>
    </source>
</evidence>
<dbReference type="InterPro" id="IPR052064">
    <property type="entry name" value="Mito_IMP1_subunit"/>
</dbReference>
<dbReference type="EMBL" id="JAUIZM010000012">
    <property type="protein sequence ID" value="KAK1353906.1"/>
    <property type="molecule type" value="Genomic_DNA"/>
</dbReference>
<dbReference type="InterPro" id="IPR036286">
    <property type="entry name" value="LexA/Signal_pep-like_sf"/>
</dbReference>
<sequence>MNMFAKMRPMVKEALNQTIIFGKFLCLLHITDKYICSPVIVHGPSMLPTMNLSGDVILAEHITTRFGKLSVGDVVLVSSPENPRKTVTKRILGLEGDKVAFLVDPSFDSRHYRSVVVPKGHVWIQGDNIYASKDSRHFGPVPYGLIHGKVFCRLWPPNGFGSLDQ</sequence>
<proteinExistence type="inferred from homology"/>
<evidence type="ECO:0000313" key="12">
    <source>
        <dbReference type="Proteomes" id="UP001237642"/>
    </source>
</evidence>
<dbReference type="PANTHER" id="PTHR12383:SF16">
    <property type="entry name" value="MITOCHONDRIAL INNER MEMBRANE PROTEASE SUBUNIT 1"/>
    <property type="match status" value="1"/>
</dbReference>
<dbReference type="PRINTS" id="PR00727">
    <property type="entry name" value="LEADERPTASE"/>
</dbReference>
<evidence type="ECO:0000256" key="1">
    <source>
        <dbReference type="ARBA" id="ARBA00004273"/>
    </source>
</evidence>
<dbReference type="SUPFAM" id="SSF51306">
    <property type="entry name" value="LexA/Signal peptidase"/>
    <property type="match status" value="1"/>
</dbReference>
<dbReference type="Pfam" id="PF10502">
    <property type="entry name" value="Peptidase_S26"/>
    <property type="match status" value="2"/>
</dbReference>
<organism evidence="11 12">
    <name type="scientific">Heracleum sosnowskyi</name>
    <dbReference type="NCBI Taxonomy" id="360622"/>
    <lineage>
        <taxon>Eukaryota</taxon>
        <taxon>Viridiplantae</taxon>
        <taxon>Streptophyta</taxon>
        <taxon>Embryophyta</taxon>
        <taxon>Tracheophyta</taxon>
        <taxon>Spermatophyta</taxon>
        <taxon>Magnoliopsida</taxon>
        <taxon>eudicotyledons</taxon>
        <taxon>Gunneridae</taxon>
        <taxon>Pentapetalae</taxon>
        <taxon>asterids</taxon>
        <taxon>campanulids</taxon>
        <taxon>Apiales</taxon>
        <taxon>Apiaceae</taxon>
        <taxon>Apioideae</taxon>
        <taxon>apioid superclade</taxon>
        <taxon>Tordylieae</taxon>
        <taxon>Tordyliinae</taxon>
        <taxon>Heracleum</taxon>
    </lineage>
</organism>
<dbReference type="CDD" id="cd06530">
    <property type="entry name" value="S26_SPase_I"/>
    <property type="match status" value="1"/>
</dbReference>
<evidence type="ECO:0000256" key="9">
    <source>
        <dbReference type="PIRSR" id="PIRSR600223-1"/>
    </source>
</evidence>
<comment type="similarity">
    <text evidence="6">Belongs to the peptidase S26 family. IMP1 subfamily.</text>
</comment>
<comment type="function">
    <text evidence="7">Catalyzes the removal of transit peptides required for the targeting of proteins from the mitochondrial matrix, across the inner membrane, into the inter-membrane space.</text>
</comment>
<name>A0AAD8GTR2_9APIA</name>
<feature type="domain" description="Peptidase S26" evidence="10">
    <location>
        <begin position="114"/>
        <end position="155"/>
    </location>
</feature>
<comment type="subcellular location">
    <subcellularLocation>
        <location evidence="1">Mitochondrion inner membrane</location>
    </subcellularLocation>
</comment>
<dbReference type="Gene3D" id="2.10.109.10">
    <property type="entry name" value="Umud Fragment, subunit A"/>
    <property type="match status" value="1"/>
</dbReference>
<keyword evidence="12" id="KW-1185">Reference proteome</keyword>
<protein>
    <submittedName>
        <fullName evidence="11">Mitochondrial inner membrane protease subunit 1</fullName>
    </submittedName>
</protein>
<dbReference type="PANTHER" id="PTHR12383">
    <property type="entry name" value="PROTEASE FAMILY S26 MITOCHONDRIAL INNER MEMBRANE PROTEASE-RELATED"/>
    <property type="match status" value="1"/>
</dbReference>
<comment type="subunit">
    <text evidence="8">Heterodimer of 2 subunits, IMP1A/B and IMP12.</text>
</comment>
<dbReference type="GO" id="GO:0004252">
    <property type="term" value="F:serine-type endopeptidase activity"/>
    <property type="evidence" value="ECO:0007669"/>
    <property type="project" value="InterPro"/>
</dbReference>
<feature type="active site" evidence="9">
    <location>
        <position position="89"/>
    </location>
</feature>
<dbReference type="GO" id="GO:0042720">
    <property type="term" value="C:mitochondrial inner membrane peptidase complex"/>
    <property type="evidence" value="ECO:0007669"/>
    <property type="project" value="TreeGrafter"/>
</dbReference>
<evidence type="ECO:0000313" key="11">
    <source>
        <dbReference type="EMBL" id="KAK1353906.1"/>
    </source>
</evidence>
<dbReference type="Proteomes" id="UP001237642">
    <property type="component" value="Unassembled WGS sequence"/>
</dbReference>
<feature type="active site" evidence="9">
    <location>
        <position position="45"/>
    </location>
</feature>
<evidence type="ECO:0000256" key="6">
    <source>
        <dbReference type="ARBA" id="ARBA00038445"/>
    </source>
</evidence>
<reference evidence="11" key="1">
    <citation type="submission" date="2023-02" db="EMBL/GenBank/DDBJ databases">
        <title>Genome of toxic invasive species Heracleum sosnowskyi carries increased number of genes despite the absence of recent whole-genome duplications.</title>
        <authorList>
            <person name="Schelkunov M."/>
            <person name="Shtratnikova V."/>
            <person name="Makarenko M."/>
            <person name="Klepikova A."/>
            <person name="Omelchenko D."/>
            <person name="Novikova G."/>
            <person name="Obukhova E."/>
            <person name="Bogdanov V."/>
            <person name="Penin A."/>
            <person name="Logacheva M."/>
        </authorList>
    </citation>
    <scope>NUCLEOTIDE SEQUENCE</scope>
    <source>
        <strain evidence="11">Hsosn_3</strain>
        <tissue evidence="11">Leaf</tissue>
    </source>
</reference>
<keyword evidence="2" id="KW-0999">Mitochondrion inner membrane</keyword>
<keyword evidence="11" id="KW-0645">Protease</keyword>
<reference evidence="11" key="2">
    <citation type="submission" date="2023-05" db="EMBL/GenBank/DDBJ databases">
        <authorList>
            <person name="Schelkunov M.I."/>
        </authorList>
    </citation>
    <scope>NUCLEOTIDE SEQUENCE</scope>
    <source>
        <strain evidence="11">Hsosn_3</strain>
        <tissue evidence="11">Leaf</tissue>
    </source>
</reference>
<keyword evidence="5" id="KW-0472">Membrane</keyword>
<dbReference type="GO" id="GO:0006627">
    <property type="term" value="P:protein processing involved in protein targeting to mitochondrion"/>
    <property type="evidence" value="ECO:0007669"/>
    <property type="project" value="TreeGrafter"/>
</dbReference>
<gene>
    <name evidence="11" type="ORF">POM88_052271</name>
</gene>
<evidence type="ECO:0000256" key="5">
    <source>
        <dbReference type="ARBA" id="ARBA00023136"/>
    </source>
</evidence>
<feature type="domain" description="Peptidase S26" evidence="10">
    <location>
        <begin position="23"/>
        <end position="101"/>
    </location>
</feature>
<dbReference type="GO" id="GO:0006465">
    <property type="term" value="P:signal peptide processing"/>
    <property type="evidence" value="ECO:0007669"/>
    <property type="project" value="InterPro"/>
</dbReference>
<evidence type="ECO:0000256" key="2">
    <source>
        <dbReference type="ARBA" id="ARBA00022792"/>
    </source>
</evidence>
<keyword evidence="3" id="KW-0378">Hydrolase</keyword>
<dbReference type="InterPro" id="IPR019533">
    <property type="entry name" value="Peptidase_S26"/>
</dbReference>
<dbReference type="InterPro" id="IPR000223">
    <property type="entry name" value="Pept_S26A_signal_pept_1"/>
</dbReference>
<comment type="caution">
    <text evidence="11">The sequence shown here is derived from an EMBL/GenBank/DDBJ whole genome shotgun (WGS) entry which is preliminary data.</text>
</comment>
<dbReference type="FunFam" id="2.10.109.10:FF:000014">
    <property type="entry name" value="Inner membrane protease subunit 1"/>
    <property type="match status" value="1"/>
</dbReference>
<dbReference type="NCBIfam" id="TIGR02227">
    <property type="entry name" value="sigpep_I_bact"/>
    <property type="match status" value="1"/>
</dbReference>
<dbReference type="AlphaFoldDB" id="A0AAD8GTR2"/>
<evidence type="ECO:0000256" key="7">
    <source>
        <dbReference type="ARBA" id="ARBA00054895"/>
    </source>
</evidence>
<evidence type="ECO:0000256" key="4">
    <source>
        <dbReference type="ARBA" id="ARBA00023128"/>
    </source>
</evidence>